<sequence>MINGMTALDLAEYRSGIKKGDAVSFSDSEPETAMTRLLRAEYWKALIDEWNRRDAEAAKRRKEEEEKRRKEQKETQEKREIELQVRKKRLEREIKYTSEMQKKLQLYHEPVNEDEFTTKEWDIVYEKMAPLLAKCVFVYRYGVEKEEKRLPGPLVDHYGGSNLIDYLKARNIPVDGDEAGFEELLSKKLPFPEFLSQALLAVLAKFQKDGSEAAPAQRELLEFAIKDDVLQIEIMELVLE</sequence>
<proteinExistence type="predicted"/>
<dbReference type="AlphaFoldDB" id="A0A2C5ZH55"/>
<gene>
    <name evidence="2" type="ORF">CDD82_2547</name>
</gene>
<name>A0A2C5ZH55_9HYPO</name>
<keyword evidence="3" id="KW-1185">Reference proteome</keyword>
<organism evidence="2 3">
    <name type="scientific">Ophiocordyceps australis</name>
    <dbReference type="NCBI Taxonomy" id="1399860"/>
    <lineage>
        <taxon>Eukaryota</taxon>
        <taxon>Fungi</taxon>
        <taxon>Dikarya</taxon>
        <taxon>Ascomycota</taxon>
        <taxon>Pezizomycotina</taxon>
        <taxon>Sordariomycetes</taxon>
        <taxon>Hypocreomycetidae</taxon>
        <taxon>Hypocreales</taxon>
        <taxon>Ophiocordycipitaceae</taxon>
        <taxon>Ophiocordyceps</taxon>
    </lineage>
</organism>
<comment type="caution">
    <text evidence="2">The sequence shown here is derived from an EMBL/GenBank/DDBJ whole genome shotgun (WGS) entry which is preliminary data.</text>
</comment>
<dbReference type="EMBL" id="NJEU01000194">
    <property type="protein sequence ID" value="PHH79203.1"/>
    <property type="molecule type" value="Genomic_DNA"/>
</dbReference>
<evidence type="ECO:0000256" key="1">
    <source>
        <dbReference type="SAM" id="MobiDB-lite"/>
    </source>
</evidence>
<reference evidence="2 3" key="1">
    <citation type="submission" date="2017-06" db="EMBL/GenBank/DDBJ databases">
        <title>Ant-infecting Ophiocordyceps genomes reveal a high diversity of potential behavioral manipulation genes and a possible major role for enterotoxins.</title>
        <authorList>
            <person name="De Bekker C."/>
            <person name="Evans H.C."/>
            <person name="Brachmann A."/>
            <person name="Hughes D.P."/>
        </authorList>
    </citation>
    <scope>NUCLEOTIDE SEQUENCE [LARGE SCALE GENOMIC DNA]</scope>
    <source>
        <strain evidence="2 3">1348a</strain>
    </source>
</reference>
<accession>A0A2C5ZH55</accession>
<protein>
    <submittedName>
        <fullName evidence="2">Uncharacterized protein</fullName>
    </submittedName>
</protein>
<evidence type="ECO:0000313" key="3">
    <source>
        <dbReference type="Proteomes" id="UP000224854"/>
    </source>
</evidence>
<feature type="region of interest" description="Disordered" evidence="1">
    <location>
        <begin position="59"/>
        <end position="78"/>
    </location>
</feature>
<evidence type="ECO:0000313" key="2">
    <source>
        <dbReference type="EMBL" id="PHH79203.1"/>
    </source>
</evidence>
<dbReference type="OrthoDB" id="5095786at2759"/>
<dbReference type="Proteomes" id="UP000224854">
    <property type="component" value="Unassembled WGS sequence"/>
</dbReference>